<dbReference type="KEGG" id="alt:ambt_07200"/>
<keyword evidence="1" id="KW-0732">Signal</keyword>
<evidence type="ECO:0000256" key="1">
    <source>
        <dbReference type="SAM" id="SignalP"/>
    </source>
</evidence>
<dbReference type="Proteomes" id="UP000000683">
    <property type="component" value="Chromosome"/>
</dbReference>
<gene>
    <name evidence="2" type="ordered locus">ambt_07200</name>
</gene>
<dbReference type="HOGENOM" id="CLU_2058028_0_0_6"/>
<organism evidence="2 3">
    <name type="scientific">Alteromonas naphthalenivorans</name>
    <dbReference type="NCBI Taxonomy" id="715451"/>
    <lineage>
        <taxon>Bacteria</taxon>
        <taxon>Pseudomonadati</taxon>
        <taxon>Pseudomonadota</taxon>
        <taxon>Gammaproteobacteria</taxon>
        <taxon>Alteromonadales</taxon>
        <taxon>Alteromonadaceae</taxon>
        <taxon>Alteromonas/Salinimonas group</taxon>
        <taxon>Alteromonas</taxon>
    </lineage>
</organism>
<dbReference type="AlphaFoldDB" id="F5Z7D0"/>
<keyword evidence="3" id="KW-1185">Reference proteome</keyword>
<accession>F5Z7D0</accession>
<evidence type="ECO:0008006" key="4">
    <source>
        <dbReference type="Google" id="ProtNLM"/>
    </source>
</evidence>
<feature type="chain" id="PRO_5003335955" description="DUF2946 domain-containing protein" evidence="1">
    <location>
        <begin position="21"/>
        <end position="119"/>
    </location>
</feature>
<protein>
    <recommendedName>
        <fullName evidence="4">DUF2946 domain-containing protein</fullName>
    </recommendedName>
</protein>
<sequence length="119" mass="12975">MVSKCIKTVLLIIFLSTQVADSFALSSAGCDMQNDMHEQHLMDNDHNSSQNSHEMSQMNADCCGDGCACPLGIVSIAMLVNFDILTPIDFKSLKPNTFITDADDAVLGRLQRPPKRSLA</sequence>
<feature type="signal peptide" evidence="1">
    <location>
        <begin position="1"/>
        <end position="20"/>
    </location>
</feature>
<dbReference type="EMBL" id="CP002339">
    <property type="protein sequence ID" value="AEF02973.1"/>
    <property type="molecule type" value="Genomic_DNA"/>
</dbReference>
<reference evidence="2 3" key="1">
    <citation type="journal article" date="2011" name="J. Bacteriol.">
        <title>Complete genome sequence of the polycyclic aromatic hydrocarbon-degrading bacterium Alteromonas sp. strain SN2.</title>
        <authorList>
            <person name="Jin H.M."/>
            <person name="Jeong H."/>
            <person name="Moon E.J."/>
            <person name="Math R.K."/>
            <person name="Lee K."/>
            <person name="Kim H.J."/>
            <person name="Jeon C.O."/>
            <person name="Oh T.K."/>
            <person name="Kim J.F."/>
        </authorList>
    </citation>
    <scope>NUCLEOTIDE SEQUENCE [LARGE SCALE GENOMIC DNA]</scope>
    <source>
        <strain evidence="3">JCM 17741 / KACC 18427 / KCTC 11700BP / SN2</strain>
    </source>
</reference>
<proteinExistence type="predicted"/>
<name>F5Z7D0_ALTNA</name>
<evidence type="ECO:0000313" key="2">
    <source>
        <dbReference type="EMBL" id="AEF02973.1"/>
    </source>
</evidence>
<evidence type="ECO:0000313" key="3">
    <source>
        <dbReference type="Proteomes" id="UP000000683"/>
    </source>
</evidence>